<evidence type="ECO:0000256" key="9">
    <source>
        <dbReference type="ARBA" id="ARBA00023315"/>
    </source>
</evidence>
<keyword evidence="8" id="KW-0472">Membrane</keyword>
<dbReference type="SMART" id="SM00563">
    <property type="entry name" value="PlsC"/>
    <property type="match status" value="1"/>
</dbReference>
<dbReference type="GO" id="GO:0005743">
    <property type="term" value="C:mitochondrial inner membrane"/>
    <property type="evidence" value="ECO:0007669"/>
    <property type="project" value="UniProtKB-SubCell"/>
</dbReference>
<dbReference type="EMBL" id="CAJVPK010000649">
    <property type="protein sequence ID" value="CAG8536118.1"/>
    <property type="molecule type" value="Genomic_DNA"/>
</dbReference>
<dbReference type="PANTHER" id="PTHR12497:SF0">
    <property type="entry name" value="TAFAZZIN"/>
    <property type="match status" value="1"/>
</dbReference>
<evidence type="ECO:0000259" key="13">
    <source>
        <dbReference type="SMART" id="SM00563"/>
    </source>
</evidence>
<comment type="similarity">
    <text evidence="2 12">Belongs to the taffazin family.</text>
</comment>
<dbReference type="GO" id="GO:0047184">
    <property type="term" value="F:1-acylglycerophosphocholine O-acyltransferase activity"/>
    <property type="evidence" value="ECO:0007669"/>
    <property type="project" value="TreeGrafter"/>
</dbReference>
<evidence type="ECO:0000256" key="1">
    <source>
        <dbReference type="ARBA" id="ARBA00004137"/>
    </source>
</evidence>
<evidence type="ECO:0000313" key="14">
    <source>
        <dbReference type="EMBL" id="CAG8536118.1"/>
    </source>
</evidence>
<keyword evidence="7" id="KW-0496">Mitochondrion</keyword>
<evidence type="ECO:0000256" key="11">
    <source>
        <dbReference type="ARBA" id="ARBA00047906"/>
    </source>
</evidence>
<reference evidence="14" key="1">
    <citation type="submission" date="2021-06" db="EMBL/GenBank/DDBJ databases">
        <authorList>
            <person name="Kallberg Y."/>
            <person name="Tangrot J."/>
            <person name="Rosling A."/>
        </authorList>
    </citation>
    <scope>NUCLEOTIDE SEQUENCE</scope>
    <source>
        <strain evidence="14">AZ414A</strain>
    </source>
</reference>
<organism evidence="14 15">
    <name type="scientific">Diversispora eburnea</name>
    <dbReference type="NCBI Taxonomy" id="1213867"/>
    <lineage>
        <taxon>Eukaryota</taxon>
        <taxon>Fungi</taxon>
        <taxon>Fungi incertae sedis</taxon>
        <taxon>Mucoromycota</taxon>
        <taxon>Glomeromycotina</taxon>
        <taxon>Glomeromycetes</taxon>
        <taxon>Diversisporales</taxon>
        <taxon>Diversisporaceae</taxon>
        <taxon>Diversispora</taxon>
    </lineage>
</organism>
<keyword evidence="3" id="KW-0808">Transferase</keyword>
<evidence type="ECO:0000256" key="2">
    <source>
        <dbReference type="ARBA" id="ARBA00010524"/>
    </source>
</evidence>
<evidence type="ECO:0000256" key="5">
    <source>
        <dbReference type="ARBA" id="ARBA00022792"/>
    </source>
</evidence>
<dbReference type="PRINTS" id="PR00979">
    <property type="entry name" value="TAFAZZIN"/>
</dbReference>
<comment type="caution">
    <text evidence="14">The sequence shown here is derived from an EMBL/GenBank/DDBJ whole genome shotgun (WGS) entry which is preliminary data.</text>
</comment>
<evidence type="ECO:0000256" key="10">
    <source>
        <dbReference type="ARBA" id="ARBA00024323"/>
    </source>
</evidence>
<accession>A0A9N9AKC2</accession>
<evidence type="ECO:0000256" key="7">
    <source>
        <dbReference type="ARBA" id="ARBA00023128"/>
    </source>
</evidence>
<evidence type="ECO:0000313" key="15">
    <source>
        <dbReference type="Proteomes" id="UP000789706"/>
    </source>
</evidence>
<feature type="domain" description="Phospholipid/glycerol acyltransferase" evidence="13">
    <location>
        <begin position="157"/>
        <end position="274"/>
    </location>
</feature>
<evidence type="ECO:0000256" key="3">
    <source>
        <dbReference type="ARBA" id="ARBA00022679"/>
    </source>
</evidence>
<dbReference type="Pfam" id="PF01553">
    <property type="entry name" value="Acyltransferase"/>
    <property type="match status" value="1"/>
</dbReference>
<dbReference type="GO" id="GO:0005741">
    <property type="term" value="C:mitochondrial outer membrane"/>
    <property type="evidence" value="ECO:0007669"/>
    <property type="project" value="UniProtKB-SubCell"/>
</dbReference>
<dbReference type="OrthoDB" id="193467at2759"/>
<comment type="subcellular location">
    <subcellularLocation>
        <location evidence="1">Mitochondrion inner membrane</location>
        <topology evidence="1">Peripheral membrane protein</topology>
        <orientation evidence="1">Intermembrane side</orientation>
    </subcellularLocation>
    <subcellularLocation>
        <location evidence="10">Mitochondrion outer membrane</location>
        <topology evidence="10">Peripheral membrane protein</topology>
        <orientation evidence="10">Intermembrane side</orientation>
    </subcellularLocation>
</comment>
<dbReference type="CDD" id="cd07989">
    <property type="entry name" value="LPLAT_AGPAT-like"/>
    <property type="match status" value="1"/>
</dbReference>
<dbReference type="InterPro" id="IPR002123">
    <property type="entry name" value="Plipid/glycerol_acylTrfase"/>
</dbReference>
<dbReference type="GO" id="GO:0007007">
    <property type="term" value="P:inner mitochondrial membrane organization"/>
    <property type="evidence" value="ECO:0007669"/>
    <property type="project" value="TreeGrafter"/>
</dbReference>
<evidence type="ECO:0000256" key="4">
    <source>
        <dbReference type="ARBA" id="ARBA00022787"/>
    </source>
</evidence>
<sequence length="355" mass="41334">MDVVRVPQPSFRTREMNESMVSGRFRFAVVMRAEHCGKESMVYSPLKKELEHGIATRNHTRINEINKDIPSIKVLENDKIYKITLKQIEIPAPYYVEHGKMILRPTNNRLWRIVSWCCLTFSAILSKLFLKFCSSTIIYSKEPFLEVLMDPKRIRPILTVSNHLSTIPLRNLLKLDLDRMRWTLGAQEICFTSPLLALFFTLGQVIPTVRGAGIYQPAMNFAIDRLNEGKWVHVFPEGKVNQTMDLLRFKWGVGRLMMESTNLPIVIPLWHKGLDKIMPETTEIKKKRWIPILGENVVIIYGSPIDFKDILIDYHEKKTEEVETRIIITETIFRAMDELQKKAEVLENNNKRPIN</sequence>
<keyword evidence="9" id="KW-0012">Acyltransferase</keyword>
<keyword evidence="4" id="KW-1000">Mitochondrion outer membrane</keyword>
<keyword evidence="5" id="KW-0999">Mitochondrion inner membrane</keyword>
<evidence type="ECO:0000256" key="12">
    <source>
        <dbReference type="RuleBase" id="RU365062"/>
    </source>
</evidence>
<evidence type="ECO:0000256" key="8">
    <source>
        <dbReference type="ARBA" id="ARBA00023136"/>
    </source>
</evidence>
<gene>
    <name evidence="14" type="ORF">DEBURN_LOCUS6381</name>
</gene>
<protein>
    <recommendedName>
        <fullName evidence="12">Tafazzin family protein</fullName>
    </recommendedName>
</protein>
<comment type="catalytic activity">
    <reaction evidence="11">
        <text>1'-[1,2-diacyl-sn-glycero-3-phospho],3'-[1-acyl-sn-glycero-3-phospho]-glycerol + a 1,2-diacyl-sn-glycero-3-phosphocholine = a cardiolipin + a 1-acyl-sn-glycero-3-phosphocholine</text>
        <dbReference type="Rhea" id="RHEA:33731"/>
        <dbReference type="ChEBI" id="CHEBI:57643"/>
        <dbReference type="ChEBI" id="CHEBI:58168"/>
        <dbReference type="ChEBI" id="CHEBI:62237"/>
        <dbReference type="ChEBI" id="CHEBI:64743"/>
    </reaction>
    <physiologicalReaction direction="left-to-right" evidence="11">
        <dbReference type="Rhea" id="RHEA:33732"/>
    </physiologicalReaction>
    <physiologicalReaction direction="right-to-left" evidence="11">
        <dbReference type="Rhea" id="RHEA:33733"/>
    </physiologicalReaction>
</comment>
<dbReference type="InterPro" id="IPR000872">
    <property type="entry name" value="Tafazzin"/>
</dbReference>
<keyword evidence="15" id="KW-1185">Reference proteome</keyword>
<dbReference type="SUPFAM" id="SSF69593">
    <property type="entry name" value="Glycerol-3-phosphate (1)-acyltransferase"/>
    <property type="match status" value="1"/>
</dbReference>
<dbReference type="GO" id="GO:0035965">
    <property type="term" value="P:cardiolipin acyl-chain remodeling"/>
    <property type="evidence" value="ECO:0007669"/>
    <property type="project" value="TreeGrafter"/>
</dbReference>
<name>A0A9N9AKC2_9GLOM</name>
<keyword evidence="6" id="KW-0443">Lipid metabolism</keyword>
<proteinExistence type="inferred from homology"/>
<dbReference type="PANTHER" id="PTHR12497">
    <property type="entry name" value="TAZ PROTEIN TAFAZZIN"/>
    <property type="match status" value="1"/>
</dbReference>
<dbReference type="AlphaFoldDB" id="A0A9N9AKC2"/>
<dbReference type="Proteomes" id="UP000789706">
    <property type="component" value="Unassembled WGS sequence"/>
</dbReference>
<evidence type="ECO:0000256" key="6">
    <source>
        <dbReference type="ARBA" id="ARBA00023098"/>
    </source>
</evidence>